<dbReference type="InterPro" id="IPR000644">
    <property type="entry name" value="CBS_dom"/>
</dbReference>
<evidence type="ECO:0000259" key="2">
    <source>
        <dbReference type="PROSITE" id="PS51371"/>
    </source>
</evidence>
<name>A0A3B0WXD7_9ZZZZ</name>
<reference evidence="3" key="1">
    <citation type="submission" date="2018-06" db="EMBL/GenBank/DDBJ databases">
        <authorList>
            <person name="Zhirakovskaya E."/>
        </authorList>
    </citation>
    <scope>NUCLEOTIDE SEQUENCE</scope>
</reference>
<gene>
    <name evidence="3" type="ORF">MNBD_GAMMA04-1950</name>
</gene>
<evidence type="ECO:0000256" key="1">
    <source>
        <dbReference type="ARBA" id="ARBA00023122"/>
    </source>
</evidence>
<keyword evidence="1" id="KW-0129">CBS domain</keyword>
<proteinExistence type="predicted"/>
<accession>A0A3B0WXD7</accession>
<dbReference type="SUPFAM" id="SSF54631">
    <property type="entry name" value="CBS-domain pair"/>
    <property type="match status" value="1"/>
</dbReference>
<dbReference type="Gene3D" id="3.10.580.10">
    <property type="entry name" value="CBS-domain"/>
    <property type="match status" value="2"/>
</dbReference>
<dbReference type="Pfam" id="PF00571">
    <property type="entry name" value="CBS"/>
    <property type="match status" value="2"/>
</dbReference>
<evidence type="ECO:0000313" key="3">
    <source>
        <dbReference type="EMBL" id="VAW48264.1"/>
    </source>
</evidence>
<organism evidence="3">
    <name type="scientific">hydrothermal vent metagenome</name>
    <dbReference type="NCBI Taxonomy" id="652676"/>
    <lineage>
        <taxon>unclassified sequences</taxon>
        <taxon>metagenomes</taxon>
        <taxon>ecological metagenomes</taxon>
    </lineage>
</organism>
<dbReference type="PANTHER" id="PTHR43080">
    <property type="entry name" value="CBS DOMAIN-CONTAINING PROTEIN CBSX3, MITOCHONDRIAL"/>
    <property type="match status" value="1"/>
</dbReference>
<feature type="domain" description="CBS" evidence="2">
    <location>
        <begin position="152"/>
        <end position="210"/>
    </location>
</feature>
<dbReference type="InterPro" id="IPR046342">
    <property type="entry name" value="CBS_dom_sf"/>
</dbReference>
<dbReference type="EMBL" id="UOFB01000249">
    <property type="protein sequence ID" value="VAW48264.1"/>
    <property type="molecule type" value="Genomic_DNA"/>
</dbReference>
<dbReference type="InterPro" id="IPR051257">
    <property type="entry name" value="Diverse_CBS-Domain"/>
</dbReference>
<dbReference type="PROSITE" id="PS51371">
    <property type="entry name" value="CBS"/>
    <property type="match status" value="2"/>
</dbReference>
<feature type="domain" description="CBS" evidence="2">
    <location>
        <begin position="83"/>
        <end position="141"/>
    </location>
</feature>
<dbReference type="PANTHER" id="PTHR43080:SF2">
    <property type="entry name" value="CBS DOMAIN-CONTAINING PROTEIN"/>
    <property type="match status" value="1"/>
</dbReference>
<sequence>MFIVYSPEGQSFIGASQKMPPLKIDPIKYSTPLEDDVTEGFDMTADFDLNQGKKNAGHSAIKAYETTQKESVRRVVVRVAEIMSAPVNTVSEQHSIEDAWLFMQKHHVQHLPVIQEGKLVGMISQRDLLCRVIVNKEGLLEGVKREIVADIMQEQVVTTTEETDIRHVAMVLSQYDIGALVIMNAYETPVGIVTRGDIIKRLSNEPPLELYV</sequence>
<protein>
    <recommendedName>
        <fullName evidence="2">CBS domain-containing protein</fullName>
    </recommendedName>
</protein>
<dbReference type="AlphaFoldDB" id="A0A3B0WXD7"/>
<dbReference type="SMART" id="SM00116">
    <property type="entry name" value="CBS"/>
    <property type="match status" value="2"/>
</dbReference>